<dbReference type="InterPro" id="IPR009993">
    <property type="entry name" value="WecF"/>
</dbReference>
<evidence type="ECO:0000256" key="1">
    <source>
        <dbReference type="ARBA" id="ARBA00022475"/>
    </source>
</evidence>
<dbReference type="EC" id="2.4.1.325" evidence="6"/>
<keyword evidence="4 6" id="KW-0808">Transferase</keyword>
<evidence type="ECO:0000256" key="2">
    <source>
        <dbReference type="ARBA" id="ARBA00022519"/>
    </source>
</evidence>
<accession>A0ABS3Z8R5</accession>
<keyword evidence="5" id="KW-0472">Membrane</keyword>
<dbReference type="Pfam" id="PF07429">
    <property type="entry name" value="Glyco_transf_56"/>
    <property type="match status" value="1"/>
</dbReference>
<organism evidence="6 7">
    <name type="scientific">Marinobacterium alkalitolerans</name>
    <dbReference type="NCBI Taxonomy" id="1542925"/>
    <lineage>
        <taxon>Bacteria</taxon>
        <taxon>Pseudomonadati</taxon>
        <taxon>Pseudomonadota</taxon>
        <taxon>Gammaproteobacteria</taxon>
        <taxon>Oceanospirillales</taxon>
        <taxon>Oceanospirillaceae</taxon>
        <taxon>Marinobacterium</taxon>
    </lineage>
</organism>
<name>A0ABS3Z8R5_9GAMM</name>
<proteinExistence type="predicted"/>
<evidence type="ECO:0000313" key="7">
    <source>
        <dbReference type="Proteomes" id="UP000810171"/>
    </source>
</evidence>
<keyword evidence="1" id="KW-1003">Cell membrane</keyword>
<sequence>MSKKILHVCNADNFIPPFIDFIEKQFGLDGHFFWINGDFDFYPVKQHKSAYKVKKSITGQMIGFVKLIYLLNTSSKVILHGIFNPRVILILFLMPWLLKKCYWVMWGGDLYVYQLGEKNWKWKVKEFLRRPVIKNMGHLVTYIPGDVELARQWYGAKGEYHECLMYISNVVDPDMIQEAQAGSEEHLGINILVGNSADPSNNHIESLEKLLPYKEDEIKIFVPLSYGNHEYAKKVIETGKAWFGENFVPITSFMEFDEYLKFLKTIDIAIFNHNRQQAMGNTITLLGMGRTVYLRSDVSQWFFFEDKGIKCLDFNLFNKKFILSKDAKSNSKICLNYFNIIMLRHQYSEIFK</sequence>
<keyword evidence="3 6" id="KW-0328">Glycosyltransferase</keyword>
<evidence type="ECO:0000256" key="4">
    <source>
        <dbReference type="ARBA" id="ARBA00022679"/>
    </source>
</evidence>
<keyword evidence="7" id="KW-1185">Reference proteome</keyword>
<reference evidence="6 7" key="1">
    <citation type="submission" date="2020-09" db="EMBL/GenBank/DDBJ databases">
        <authorList>
            <person name="Tanuku N.R.S."/>
        </authorList>
    </citation>
    <scope>NUCLEOTIDE SEQUENCE [LARGE SCALE GENOMIC DNA]</scope>
    <source>
        <strain evidence="6 7">AK62</strain>
    </source>
</reference>
<dbReference type="Proteomes" id="UP000810171">
    <property type="component" value="Unassembled WGS sequence"/>
</dbReference>
<gene>
    <name evidence="6" type="ORF">H9C73_05045</name>
</gene>
<protein>
    <submittedName>
        <fullName evidence="6">TDP-N-acetylfucosamine:lipid II N-acetylfucosaminyltransferase</fullName>
        <ecNumber evidence="6">2.4.1.325</ecNumber>
    </submittedName>
</protein>
<comment type="caution">
    <text evidence="6">The sequence shown here is derived from an EMBL/GenBank/DDBJ whole genome shotgun (WGS) entry which is preliminary data.</text>
</comment>
<keyword evidence="2" id="KW-0997">Cell inner membrane</keyword>
<evidence type="ECO:0000313" key="6">
    <source>
        <dbReference type="EMBL" id="MBP0048093.1"/>
    </source>
</evidence>
<evidence type="ECO:0000256" key="5">
    <source>
        <dbReference type="ARBA" id="ARBA00023136"/>
    </source>
</evidence>
<dbReference type="GO" id="GO:0102031">
    <property type="term" value="F:4-acetamido-4,6-dideoxy-D-galactose transferase activity"/>
    <property type="evidence" value="ECO:0007669"/>
    <property type="project" value="UniProtKB-EC"/>
</dbReference>
<dbReference type="EMBL" id="JACVEW010000006">
    <property type="protein sequence ID" value="MBP0048093.1"/>
    <property type="molecule type" value="Genomic_DNA"/>
</dbReference>
<dbReference type="RefSeq" id="WP_209286714.1">
    <property type="nucleotide sequence ID" value="NZ_JACVEW010000006.1"/>
</dbReference>
<evidence type="ECO:0000256" key="3">
    <source>
        <dbReference type="ARBA" id="ARBA00022676"/>
    </source>
</evidence>